<name>A0A5C6DHT3_9BACT</name>
<evidence type="ECO:0008006" key="5">
    <source>
        <dbReference type="Google" id="ProtNLM"/>
    </source>
</evidence>
<dbReference type="Proteomes" id="UP000315471">
    <property type="component" value="Unassembled WGS sequence"/>
</dbReference>
<organism evidence="3 4">
    <name type="scientific">Novipirellula aureliae</name>
    <dbReference type="NCBI Taxonomy" id="2527966"/>
    <lineage>
        <taxon>Bacteria</taxon>
        <taxon>Pseudomonadati</taxon>
        <taxon>Planctomycetota</taxon>
        <taxon>Planctomycetia</taxon>
        <taxon>Pirellulales</taxon>
        <taxon>Pirellulaceae</taxon>
        <taxon>Novipirellula</taxon>
    </lineage>
</organism>
<dbReference type="AlphaFoldDB" id="A0A5C6DHT3"/>
<keyword evidence="2" id="KW-0732">Signal</keyword>
<feature type="region of interest" description="Disordered" evidence="1">
    <location>
        <begin position="206"/>
        <end position="308"/>
    </location>
</feature>
<reference evidence="3 4" key="1">
    <citation type="submission" date="2019-02" db="EMBL/GenBank/DDBJ databases">
        <title>Deep-cultivation of Planctomycetes and their phenomic and genomic characterization uncovers novel biology.</title>
        <authorList>
            <person name="Wiegand S."/>
            <person name="Jogler M."/>
            <person name="Boedeker C."/>
            <person name="Pinto D."/>
            <person name="Vollmers J."/>
            <person name="Rivas-Marin E."/>
            <person name="Kohn T."/>
            <person name="Peeters S.H."/>
            <person name="Heuer A."/>
            <person name="Rast P."/>
            <person name="Oberbeckmann S."/>
            <person name="Bunk B."/>
            <person name="Jeske O."/>
            <person name="Meyerdierks A."/>
            <person name="Storesund J.E."/>
            <person name="Kallscheuer N."/>
            <person name="Luecker S."/>
            <person name="Lage O.M."/>
            <person name="Pohl T."/>
            <person name="Merkel B.J."/>
            <person name="Hornburger P."/>
            <person name="Mueller R.-W."/>
            <person name="Bruemmer F."/>
            <person name="Labrenz M."/>
            <person name="Spormann A.M."/>
            <person name="Op Den Camp H."/>
            <person name="Overmann J."/>
            <person name="Amann R."/>
            <person name="Jetten M.S.M."/>
            <person name="Mascher T."/>
            <person name="Medema M.H."/>
            <person name="Devos D.P."/>
            <person name="Kaster A.-K."/>
            <person name="Ovreas L."/>
            <person name="Rohde M."/>
            <person name="Galperin M.Y."/>
            <person name="Jogler C."/>
        </authorList>
    </citation>
    <scope>NUCLEOTIDE SEQUENCE [LARGE SCALE GENOMIC DNA]</scope>
    <source>
        <strain evidence="3 4">Q31b</strain>
    </source>
</reference>
<dbReference type="OrthoDB" id="288013at2"/>
<gene>
    <name evidence="3" type="ORF">Q31b_53770</name>
</gene>
<feature type="chain" id="PRO_5023113055" description="Secreted protein" evidence="2">
    <location>
        <begin position="30"/>
        <end position="566"/>
    </location>
</feature>
<evidence type="ECO:0000256" key="1">
    <source>
        <dbReference type="SAM" id="MobiDB-lite"/>
    </source>
</evidence>
<feature type="compositionally biased region" description="Polar residues" evidence="1">
    <location>
        <begin position="292"/>
        <end position="308"/>
    </location>
</feature>
<feature type="compositionally biased region" description="Basic and acidic residues" evidence="1">
    <location>
        <begin position="215"/>
        <end position="233"/>
    </location>
</feature>
<comment type="caution">
    <text evidence="3">The sequence shown here is derived from an EMBL/GenBank/DDBJ whole genome shotgun (WGS) entry which is preliminary data.</text>
</comment>
<dbReference type="RefSeq" id="WP_146602465.1">
    <property type="nucleotide sequence ID" value="NZ_SJPY01000010.1"/>
</dbReference>
<evidence type="ECO:0000256" key="2">
    <source>
        <dbReference type="SAM" id="SignalP"/>
    </source>
</evidence>
<feature type="signal peptide" evidence="2">
    <location>
        <begin position="1"/>
        <end position="29"/>
    </location>
</feature>
<sequence precursor="true">MRSQPRTRRFLLFTAFLLVLSPSETVILADSPQTDDGSVASEPFVVFVAQEEAYTRCGPSNEFYRTDPLRYGQELEVYVETVDGWLGVRPPENSFCWIPADDVELSSDGETAVVIEDGTVSWIGTHLGRARQYRWQVQLAKGEPITIIGRSEREGPDGPRLWFRTVPPSGEFRWVHSNQVVPNAEALVAAVREQTTNEIEFLPGEKTIAKPNRPRMADRVADTEPIDDFDKIRTASNNQTKESSRRRERNTELEPIAYDDIPRLKSAPLPAGQTHPNLNQPIGSGLRPSAPVTHSSSAQETTLAQPSLASAEFIGRPRIKDIDEDVRQMSDSLLDSTVGNASAAPSDLAQANDSNWVIGSKRDRGQYPVAQVSGIAPVAHPTLAVARIESEVQNQTVEQLNLTFSRMMAASASSAELAPLANRARQLVSSQGDQVVAGRARLLADRIEQYRSIADRREGSGVVQAAATEYQPPTIPSPAQPREIPTPPNLAVQTGFLVQVYSARKDSPPFALTDNQGRTIAYASPSPGVNLRMHLNSEIQVRGVQTYLRGLNTPHLIVSEVSRNIQ</sequence>
<evidence type="ECO:0000313" key="3">
    <source>
        <dbReference type="EMBL" id="TWU35281.1"/>
    </source>
</evidence>
<accession>A0A5C6DHT3</accession>
<keyword evidence="4" id="KW-1185">Reference proteome</keyword>
<feature type="compositionally biased region" description="Basic and acidic residues" evidence="1">
    <location>
        <begin position="242"/>
        <end position="252"/>
    </location>
</feature>
<evidence type="ECO:0000313" key="4">
    <source>
        <dbReference type="Proteomes" id="UP000315471"/>
    </source>
</evidence>
<protein>
    <recommendedName>
        <fullName evidence="5">Secreted protein</fullName>
    </recommendedName>
</protein>
<dbReference type="EMBL" id="SJPY01000010">
    <property type="protein sequence ID" value="TWU35281.1"/>
    <property type="molecule type" value="Genomic_DNA"/>
</dbReference>
<proteinExistence type="predicted"/>